<accession>A0A8T1UYX1</accession>
<reference evidence="1" key="1">
    <citation type="submission" date="2021-01" db="EMBL/GenBank/DDBJ databases">
        <title>Phytophthora aleatoria, a newly-described species from Pinus radiata is distinct from Phytophthora cactorum isolates based on comparative genomics.</title>
        <authorList>
            <person name="Mcdougal R."/>
            <person name="Panda P."/>
            <person name="Williams N."/>
            <person name="Studholme D.J."/>
        </authorList>
    </citation>
    <scope>NUCLEOTIDE SEQUENCE</scope>
    <source>
        <strain evidence="1">NZFS 3830</strain>
    </source>
</reference>
<sequence length="274" mass="29743">GIYGVDVGGFGFTEPQFHETSSASAVVFHCCSSDQACCVFNDEKLEGAGSETTVKRLLDNLDEPLGEVTASLCQNRVLHSYGSSGDLWMCASCCEILNTVEDYRCHGDPRKSEFSIASGHDYGRPSDLPELSDVASKCIAPENNIHVDESDNAKCAVASLENQIRNGVHYMESERAESVDDNAVGDRFGEEKYKENLAVPIVAKSAVLKDMDDVDLSVKNAAIEAMISMLNKNAADTDEPPLVTVRRGEEPVTEWNYIGEMIAAAFPRLCMKGG</sequence>
<evidence type="ECO:0000313" key="2">
    <source>
        <dbReference type="Proteomes" id="UP000688947"/>
    </source>
</evidence>
<evidence type="ECO:0000313" key="1">
    <source>
        <dbReference type="EMBL" id="KAG6973077.1"/>
    </source>
</evidence>
<organism evidence="1 2">
    <name type="scientific">Phytophthora cactorum</name>
    <dbReference type="NCBI Taxonomy" id="29920"/>
    <lineage>
        <taxon>Eukaryota</taxon>
        <taxon>Sar</taxon>
        <taxon>Stramenopiles</taxon>
        <taxon>Oomycota</taxon>
        <taxon>Peronosporomycetes</taxon>
        <taxon>Peronosporales</taxon>
        <taxon>Peronosporaceae</taxon>
        <taxon>Phytophthora</taxon>
    </lineage>
</organism>
<dbReference type="Proteomes" id="UP000688947">
    <property type="component" value="Unassembled WGS sequence"/>
</dbReference>
<dbReference type="EMBL" id="JAENGZ010000025">
    <property type="protein sequence ID" value="KAG6973077.1"/>
    <property type="molecule type" value="Genomic_DNA"/>
</dbReference>
<proteinExistence type="predicted"/>
<protein>
    <submittedName>
        <fullName evidence="1">Uncharacterized protein</fullName>
    </submittedName>
</protein>
<dbReference type="VEuPathDB" id="FungiDB:PC110_g5534"/>
<feature type="non-terminal residue" evidence="1">
    <location>
        <position position="274"/>
    </location>
</feature>
<dbReference type="OrthoDB" id="128300at2759"/>
<name>A0A8T1UYX1_9STRA</name>
<gene>
    <name evidence="1" type="ORF">JG687_00001092</name>
</gene>
<comment type="caution">
    <text evidence="1">The sequence shown here is derived from an EMBL/GenBank/DDBJ whole genome shotgun (WGS) entry which is preliminary data.</text>
</comment>
<dbReference type="AlphaFoldDB" id="A0A8T1UYX1"/>